<organism evidence="2 3">
    <name type="scientific">Austropuccinia psidii MF-1</name>
    <dbReference type="NCBI Taxonomy" id="1389203"/>
    <lineage>
        <taxon>Eukaryota</taxon>
        <taxon>Fungi</taxon>
        <taxon>Dikarya</taxon>
        <taxon>Basidiomycota</taxon>
        <taxon>Pucciniomycotina</taxon>
        <taxon>Pucciniomycetes</taxon>
        <taxon>Pucciniales</taxon>
        <taxon>Sphaerophragmiaceae</taxon>
        <taxon>Austropuccinia</taxon>
    </lineage>
</organism>
<gene>
    <name evidence="2" type="ORF">O181_031751</name>
</gene>
<evidence type="ECO:0000256" key="1">
    <source>
        <dbReference type="SAM" id="MobiDB-lite"/>
    </source>
</evidence>
<reference evidence="2" key="1">
    <citation type="submission" date="2021-03" db="EMBL/GenBank/DDBJ databases">
        <title>Draft genome sequence of rust myrtle Austropuccinia psidii MF-1, a brazilian biotype.</title>
        <authorList>
            <person name="Quecine M.C."/>
            <person name="Pachon D.M.R."/>
            <person name="Bonatelli M.L."/>
            <person name="Correr F.H."/>
            <person name="Franceschini L.M."/>
            <person name="Leite T.F."/>
            <person name="Margarido G.R.A."/>
            <person name="Almeida C.A."/>
            <person name="Ferrarezi J.A."/>
            <person name="Labate C.A."/>
        </authorList>
    </citation>
    <scope>NUCLEOTIDE SEQUENCE</scope>
    <source>
        <strain evidence="2">MF-1</strain>
    </source>
</reference>
<dbReference type="Proteomes" id="UP000765509">
    <property type="component" value="Unassembled WGS sequence"/>
</dbReference>
<feature type="region of interest" description="Disordered" evidence="1">
    <location>
        <begin position="30"/>
        <end position="54"/>
    </location>
</feature>
<feature type="compositionally biased region" description="Low complexity" evidence="1">
    <location>
        <begin position="35"/>
        <end position="50"/>
    </location>
</feature>
<dbReference type="AlphaFoldDB" id="A0A9Q3D137"/>
<name>A0A9Q3D137_9BASI</name>
<proteinExistence type="predicted"/>
<feature type="compositionally biased region" description="Polar residues" evidence="1">
    <location>
        <begin position="89"/>
        <end position="98"/>
    </location>
</feature>
<sequence length="107" mass="11785">MHNLILGILKDHAAFKFCIPESTSKIYLRSRMKSNDTNSSDSDSMTSNGSLDKITLREARSLRRDAAKIINKSLPTTSTQKSYLPMPTPHTQHSSSGSADIPSFDAD</sequence>
<protein>
    <submittedName>
        <fullName evidence="2">Uncharacterized protein</fullName>
    </submittedName>
</protein>
<keyword evidence="3" id="KW-1185">Reference proteome</keyword>
<feature type="region of interest" description="Disordered" evidence="1">
    <location>
        <begin position="66"/>
        <end position="107"/>
    </location>
</feature>
<accession>A0A9Q3D137</accession>
<dbReference type="EMBL" id="AVOT02011395">
    <property type="protein sequence ID" value="MBW0492036.1"/>
    <property type="molecule type" value="Genomic_DNA"/>
</dbReference>
<feature type="compositionally biased region" description="Polar residues" evidence="1">
    <location>
        <begin position="73"/>
        <end position="82"/>
    </location>
</feature>
<comment type="caution">
    <text evidence="2">The sequence shown here is derived from an EMBL/GenBank/DDBJ whole genome shotgun (WGS) entry which is preliminary data.</text>
</comment>
<evidence type="ECO:0000313" key="2">
    <source>
        <dbReference type="EMBL" id="MBW0492036.1"/>
    </source>
</evidence>
<evidence type="ECO:0000313" key="3">
    <source>
        <dbReference type="Proteomes" id="UP000765509"/>
    </source>
</evidence>